<keyword evidence="3" id="KW-1185">Reference proteome</keyword>
<keyword evidence="1" id="KW-0802">TPR repeat</keyword>
<dbReference type="Proteomes" id="UP000326994">
    <property type="component" value="Unassembled WGS sequence"/>
</dbReference>
<feature type="repeat" description="TPR" evidence="1">
    <location>
        <begin position="307"/>
        <end position="340"/>
    </location>
</feature>
<accession>A0A5J4FW57</accession>
<gene>
    <name evidence="2" type="ORF">ULMS_09200</name>
</gene>
<evidence type="ECO:0000256" key="1">
    <source>
        <dbReference type="PROSITE-ProRule" id="PRU00339"/>
    </source>
</evidence>
<protein>
    <recommendedName>
        <fullName evidence="4">Tetratricopeptide repeat protein</fullName>
    </recommendedName>
</protein>
<dbReference type="EMBL" id="BKCF01000001">
    <property type="protein sequence ID" value="GEQ85412.1"/>
    <property type="molecule type" value="Genomic_DNA"/>
</dbReference>
<reference evidence="2 3" key="1">
    <citation type="submission" date="2019-08" db="EMBL/GenBank/DDBJ databases">
        <title>Ulvibacter marinistellae sp. nov., isolated from a starfish, Patiria pectinifera.</title>
        <authorList>
            <person name="Kawano K."/>
            <person name="Ushijima N."/>
            <person name="Kihara M."/>
            <person name="Itoh H."/>
        </authorList>
    </citation>
    <scope>NUCLEOTIDE SEQUENCE [LARGE SCALE GENOMIC DNA]</scope>
    <source>
        <strain evidence="2 3">KK4</strain>
    </source>
</reference>
<sequence length="360" mass="41228">MNTEKYTSLLANPGKIKAEDLPTLNSIVDSYPYFQSARALLLKGLKAEGSFRYNDTLKVTAAHTTNRDILFDYITSKTFEQNEISKQVLQHDVAANEIEVVLEDVSEKVSLALDKQMKQELQKAEAILDPTLFERKAKDVQQLLTLKELQARASEILKGEDKSVDDTKIEAKANIENVSKKIEFSEKEEINTEVELNEINLNAGISEEKIEVDAPLQFKKEDTHSFSEWLKLTQAKPIERSIVETVNEDHVSEEKKENKIDENDDDEKIRKFQLIDKFIQDRPKIVPQEKNSLQKNTTTPFVESSNSLMTETLAKVYLQQKNYKKAIQAYKILILKNPEKSGFFADQIRAVEKLINKEDS</sequence>
<proteinExistence type="predicted"/>
<dbReference type="RefSeq" id="WP_151893333.1">
    <property type="nucleotide sequence ID" value="NZ_BKCF01000001.1"/>
</dbReference>
<evidence type="ECO:0000313" key="3">
    <source>
        <dbReference type="Proteomes" id="UP000326994"/>
    </source>
</evidence>
<evidence type="ECO:0008006" key="4">
    <source>
        <dbReference type="Google" id="ProtNLM"/>
    </source>
</evidence>
<dbReference type="OrthoDB" id="594666at2"/>
<organism evidence="2 3">
    <name type="scientific">Patiriisocius marinistellae</name>
    <dbReference type="NCBI Taxonomy" id="2494560"/>
    <lineage>
        <taxon>Bacteria</taxon>
        <taxon>Pseudomonadati</taxon>
        <taxon>Bacteroidota</taxon>
        <taxon>Flavobacteriia</taxon>
        <taxon>Flavobacteriales</taxon>
        <taxon>Flavobacteriaceae</taxon>
        <taxon>Patiriisocius</taxon>
    </lineage>
</organism>
<comment type="caution">
    <text evidence="2">The sequence shown here is derived from an EMBL/GenBank/DDBJ whole genome shotgun (WGS) entry which is preliminary data.</text>
</comment>
<dbReference type="PROSITE" id="PS50005">
    <property type="entry name" value="TPR"/>
    <property type="match status" value="1"/>
</dbReference>
<evidence type="ECO:0000313" key="2">
    <source>
        <dbReference type="EMBL" id="GEQ85412.1"/>
    </source>
</evidence>
<name>A0A5J4FW57_9FLAO</name>
<dbReference type="AlphaFoldDB" id="A0A5J4FW57"/>
<dbReference type="InterPro" id="IPR019734">
    <property type="entry name" value="TPR_rpt"/>
</dbReference>